<name>A0AAV2CK30_9ROSI</name>
<protein>
    <submittedName>
        <fullName evidence="2">Uncharacterized protein</fullName>
    </submittedName>
</protein>
<evidence type="ECO:0000313" key="2">
    <source>
        <dbReference type="EMBL" id="CAL1356934.1"/>
    </source>
</evidence>
<proteinExistence type="predicted"/>
<dbReference type="Proteomes" id="UP001497516">
    <property type="component" value="Chromosome 1"/>
</dbReference>
<accession>A0AAV2CK30</accession>
<reference evidence="2 3" key="1">
    <citation type="submission" date="2024-04" db="EMBL/GenBank/DDBJ databases">
        <authorList>
            <person name="Fracassetti M."/>
        </authorList>
    </citation>
    <scope>NUCLEOTIDE SEQUENCE [LARGE SCALE GENOMIC DNA]</scope>
</reference>
<organism evidence="2 3">
    <name type="scientific">Linum trigynum</name>
    <dbReference type="NCBI Taxonomy" id="586398"/>
    <lineage>
        <taxon>Eukaryota</taxon>
        <taxon>Viridiplantae</taxon>
        <taxon>Streptophyta</taxon>
        <taxon>Embryophyta</taxon>
        <taxon>Tracheophyta</taxon>
        <taxon>Spermatophyta</taxon>
        <taxon>Magnoliopsida</taxon>
        <taxon>eudicotyledons</taxon>
        <taxon>Gunneridae</taxon>
        <taxon>Pentapetalae</taxon>
        <taxon>rosids</taxon>
        <taxon>fabids</taxon>
        <taxon>Malpighiales</taxon>
        <taxon>Linaceae</taxon>
        <taxon>Linum</taxon>
    </lineage>
</organism>
<evidence type="ECO:0000256" key="1">
    <source>
        <dbReference type="SAM" id="MobiDB-lite"/>
    </source>
</evidence>
<sequence>MPTTLAADAAVEIEISSKGVVFPRGGTSTAVDENSLTLLSTVVGGGSSGGDRGGSGSVKQRGRRGDK</sequence>
<dbReference type="AlphaFoldDB" id="A0AAV2CK30"/>
<feature type="region of interest" description="Disordered" evidence="1">
    <location>
        <begin position="42"/>
        <end position="67"/>
    </location>
</feature>
<evidence type="ECO:0000313" key="3">
    <source>
        <dbReference type="Proteomes" id="UP001497516"/>
    </source>
</evidence>
<dbReference type="EMBL" id="OZ034813">
    <property type="protein sequence ID" value="CAL1356934.1"/>
    <property type="molecule type" value="Genomic_DNA"/>
</dbReference>
<feature type="compositionally biased region" description="Gly residues" evidence="1">
    <location>
        <begin position="43"/>
        <end position="56"/>
    </location>
</feature>
<keyword evidence="3" id="KW-1185">Reference proteome</keyword>
<gene>
    <name evidence="2" type="ORF">LTRI10_LOCUS4599</name>
</gene>